<dbReference type="AlphaFoldDB" id="J9B2M2"/>
<evidence type="ECO:0000256" key="2">
    <source>
        <dbReference type="ARBA" id="ARBA00022691"/>
    </source>
</evidence>
<name>J9B2M2_WUCBA</name>
<gene>
    <name evidence="7" type="ORF">WUBG_07912</name>
</gene>
<keyword evidence="3" id="KW-0479">Metal-binding</keyword>
<accession>J9B2M2</accession>
<keyword evidence="4" id="KW-0408">Iron</keyword>
<dbReference type="Proteomes" id="UP000004810">
    <property type="component" value="Unassembled WGS sequence"/>
</dbReference>
<evidence type="ECO:0000313" key="8">
    <source>
        <dbReference type="Proteomes" id="UP000004810"/>
    </source>
</evidence>
<dbReference type="GO" id="GO:0005737">
    <property type="term" value="C:cytoplasm"/>
    <property type="evidence" value="ECO:0007669"/>
    <property type="project" value="TreeGrafter"/>
</dbReference>
<feature type="domain" description="ELP3-like N-terminal" evidence="6">
    <location>
        <begin position="11"/>
        <end position="79"/>
    </location>
</feature>
<dbReference type="InterPro" id="IPR039661">
    <property type="entry name" value="ELP3"/>
</dbReference>
<evidence type="ECO:0000256" key="1">
    <source>
        <dbReference type="ARBA" id="ARBA00022485"/>
    </source>
</evidence>
<proteinExistence type="predicted"/>
<evidence type="ECO:0000256" key="5">
    <source>
        <dbReference type="ARBA" id="ARBA00023014"/>
    </source>
</evidence>
<organism evidence="7 8">
    <name type="scientific">Wuchereria bancrofti</name>
    <dbReference type="NCBI Taxonomy" id="6293"/>
    <lineage>
        <taxon>Eukaryota</taxon>
        <taxon>Metazoa</taxon>
        <taxon>Ecdysozoa</taxon>
        <taxon>Nematoda</taxon>
        <taxon>Chromadorea</taxon>
        <taxon>Rhabditida</taxon>
        <taxon>Spirurina</taxon>
        <taxon>Spiruromorpha</taxon>
        <taxon>Filarioidea</taxon>
        <taxon>Onchocercidae</taxon>
        <taxon>Wuchereria</taxon>
    </lineage>
</organism>
<dbReference type="Pfam" id="PF23613">
    <property type="entry name" value="ELP3_N"/>
    <property type="match status" value="1"/>
</dbReference>
<comment type="caution">
    <text evidence="7">The sequence shown here is derived from an EMBL/GenBank/DDBJ whole genome shotgun (WGS) entry which is preliminary data.</text>
</comment>
<evidence type="ECO:0000313" key="7">
    <source>
        <dbReference type="EMBL" id="EJW81180.1"/>
    </source>
</evidence>
<keyword evidence="5" id="KW-0411">Iron-sulfur</keyword>
<dbReference type="GO" id="GO:0046872">
    <property type="term" value="F:metal ion binding"/>
    <property type="evidence" value="ECO:0007669"/>
    <property type="project" value="UniProtKB-KW"/>
</dbReference>
<dbReference type="GO" id="GO:0002926">
    <property type="term" value="P:tRNA wobble base 5-methoxycarbonylmethyl-2-thiouridinylation"/>
    <property type="evidence" value="ECO:0007669"/>
    <property type="project" value="TreeGrafter"/>
</dbReference>
<evidence type="ECO:0000259" key="6">
    <source>
        <dbReference type="Pfam" id="PF23613"/>
    </source>
</evidence>
<dbReference type="GO" id="GO:0005634">
    <property type="term" value="C:nucleus"/>
    <property type="evidence" value="ECO:0007669"/>
    <property type="project" value="TreeGrafter"/>
</dbReference>
<keyword evidence="1" id="KW-0004">4Fe-4S</keyword>
<dbReference type="EMBL" id="ADBV01003856">
    <property type="protein sequence ID" value="EJW81180.1"/>
    <property type="molecule type" value="Genomic_DNA"/>
</dbReference>
<reference evidence="8" key="1">
    <citation type="submission" date="2012-08" db="EMBL/GenBank/DDBJ databases">
        <title>The Genome Sequence of Wuchereria bancrofti.</title>
        <authorList>
            <person name="Nutman T.B."/>
            <person name="Fink D.L."/>
            <person name="Russ C."/>
            <person name="Young S."/>
            <person name="Zeng Q."/>
            <person name="Koehrsen M."/>
            <person name="Alvarado L."/>
            <person name="Berlin A."/>
            <person name="Chapman S.B."/>
            <person name="Chen Z."/>
            <person name="Freedman E."/>
            <person name="Gellesch M."/>
            <person name="Goldberg J."/>
            <person name="Griggs A."/>
            <person name="Gujja S."/>
            <person name="Heilman E.R."/>
            <person name="Heiman D."/>
            <person name="Hepburn T."/>
            <person name="Howarth C."/>
            <person name="Jen D."/>
            <person name="Larson L."/>
            <person name="Lewis B."/>
            <person name="Mehta T."/>
            <person name="Park D."/>
            <person name="Pearson M."/>
            <person name="Roberts A."/>
            <person name="Saif S."/>
            <person name="Shea T."/>
            <person name="Shenoy N."/>
            <person name="Sisk P."/>
            <person name="Stolte C."/>
            <person name="Sykes S."/>
            <person name="Walk T."/>
            <person name="White J."/>
            <person name="Yandava C."/>
            <person name="Haas B."/>
            <person name="Henn M.R."/>
            <person name="Nusbaum C."/>
            <person name="Birren B."/>
        </authorList>
    </citation>
    <scope>NUCLEOTIDE SEQUENCE [LARGE SCALE GENOMIC DNA]</scope>
    <source>
        <strain evidence="8">NA</strain>
    </source>
</reference>
<evidence type="ECO:0000256" key="4">
    <source>
        <dbReference type="ARBA" id="ARBA00023004"/>
    </source>
</evidence>
<dbReference type="PANTHER" id="PTHR11135:SF0">
    <property type="entry name" value="ELONGATOR COMPLEX PROTEIN 3"/>
    <property type="match status" value="1"/>
</dbReference>
<protein>
    <recommendedName>
        <fullName evidence="6">ELP3-like N-terminal domain-containing protein</fullName>
    </recommendedName>
</protein>
<dbReference type="InterPro" id="IPR056591">
    <property type="entry name" value="ELP3-like_N"/>
</dbReference>
<dbReference type="GO" id="GO:0051539">
    <property type="term" value="F:4 iron, 4 sulfur cluster binding"/>
    <property type="evidence" value="ECO:0007669"/>
    <property type="project" value="UniProtKB-KW"/>
</dbReference>
<dbReference type="GO" id="GO:0033588">
    <property type="term" value="C:elongator holoenzyme complex"/>
    <property type="evidence" value="ECO:0007669"/>
    <property type="project" value="TreeGrafter"/>
</dbReference>
<keyword evidence="2" id="KW-0949">S-adenosyl-L-methionine</keyword>
<sequence>MTAGEISEERTKAVNEIIAHLIKAHQEGKDVDLNRLKSEVSSIYALSRQPKLVDIIAAVPAEHRNWLVPKLKAKPIRTASGIAVIAVMCKPHRCPHINFTGNICVYCPGGPDSDFEYSAQSYTGYEPTSMRAIRARYNPFCRQKAE</sequence>
<evidence type="ECO:0000256" key="3">
    <source>
        <dbReference type="ARBA" id="ARBA00022723"/>
    </source>
</evidence>
<dbReference type="PANTHER" id="PTHR11135">
    <property type="entry name" value="HISTONE ACETYLTRANSFERASE-RELATED"/>
    <property type="match status" value="1"/>
</dbReference>